<name>A0A369J6N6_HYPMA</name>
<accession>A0A369J6N6</accession>
<evidence type="ECO:0000313" key="2">
    <source>
        <dbReference type="Proteomes" id="UP000076154"/>
    </source>
</evidence>
<sequence>MPTAFEDIMPTPELREQDAETSQVWLLRFSNSLAPISAIPPEILSLIFEFGQAIERDDAQSEDSSLLSTNLFEVLITHVSSHFRNVAISTCMLWTSIDISPARSTEEISTYLSRSNHCQLFIRIDLEGELSLSARTMANIEIALHHLYRYRSFVIVSGPESLGNHIMHCLSGVDAPTLEHLSIDIRNDDVGYLAGSDVGILRKGAPRLSFVRLRGLAMSLFRPPLENVTTLHIDQTEPLPILVETFRRMVTASPHLANLSVYGDIINVQQTWPGSSNPIELPSLRQLRICGVDGMIYPGLLLGINAPGLESLVLKDVSASGCLLIEAYKNIFQVFPLITSFTTTHFTSIPRILLELAEPASEMNDIPWPELHTLTFLLNLSDADLIEDVLRGRQASGHPLTRLRLGTVHSLSALQQYDWQRDNVVVEKFDHFDQWPFASYGIDSNWDDDLFN</sequence>
<evidence type="ECO:0008006" key="3">
    <source>
        <dbReference type="Google" id="ProtNLM"/>
    </source>
</evidence>
<dbReference type="EMBL" id="LUEZ02000110">
    <property type="protein sequence ID" value="RDB17731.1"/>
    <property type="molecule type" value="Genomic_DNA"/>
</dbReference>
<comment type="caution">
    <text evidence="1">The sequence shown here is derived from an EMBL/GenBank/DDBJ whole genome shotgun (WGS) entry which is preliminary data.</text>
</comment>
<proteinExistence type="predicted"/>
<dbReference type="Proteomes" id="UP000076154">
    <property type="component" value="Unassembled WGS sequence"/>
</dbReference>
<reference evidence="1" key="1">
    <citation type="submission" date="2018-04" db="EMBL/GenBank/DDBJ databases">
        <title>Whole genome sequencing of Hypsizygus marmoreus.</title>
        <authorList>
            <person name="Choi I.-G."/>
            <person name="Min B."/>
            <person name="Kim J.-G."/>
            <person name="Kim S."/>
            <person name="Oh Y.-L."/>
            <person name="Kong W.-S."/>
            <person name="Park H."/>
            <person name="Jeong J."/>
            <person name="Song E.-S."/>
        </authorList>
    </citation>
    <scope>NUCLEOTIDE SEQUENCE [LARGE SCALE GENOMIC DNA]</scope>
    <source>
        <strain evidence="1">51987-8</strain>
    </source>
</reference>
<dbReference type="InParanoid" id="A0A369J6N6"/>
<keyword evidence="2" id="KW-1185">Reference proteome</keyword>
<dbReference type="AlphaFoldDB" id="A0A369J6N6"/>
<gene>
    <name evidence="1" type="ORF">Hypma_001154</name>
</gene>
<organism evidence="1 2">
    <name type="scientific">Hypsizygus marmoreus</name>
    <name type="common">White beech mushroom</name>
    <name type="synonym">Agaricus marmoreus</name>
    <dbReference type="NCBI Taxonomy" id="39966"/>
    <lineage>
        <taxon>Eukaryota</taxon>
        <taxon>Fungi</taxon>
        <taxon>Dikarya</taxon>
        <taxon>Basidiomycota</taxon>
        <taxon>Agaricomycotina</taxon>
        <taxon>Agaricomycetes</taxon>
        <taxon>Agaricomycetidae</taxon>
        <taxon>Agaricales</taxon>
        <taxon>Tricholomatineae</taxon>
        <taxon>Lyophyllaceae</taxon>
        <taxon>Hypsizygus</taxon>
    </lineage>
</organism>
<dbReference type="OrthoDB" id="3244423at2759"/>
<evidence type="ECO:0000313" key="1">
    <source>
        <dbReference type="EMBL" id="RDB17731.1"/>
    </source>
</evidence>
<protein>
    <recommendedName>
        <fullName evidence="3">F-box domain-containing protein</fullName>
    </recommendedName>
</protein>